<name>A0A3D8LGT3_9BACT</name>
<evidence type="ECO:0000313" key="3">
    <source>
        <dbReference type="Proteomes" id="UP000256708"/>
    </source>
</evidence>
<reference evidence="3" key="1">
    <citation type="submission" date="2018-08" db="EMBL/GenBank/DDBJ databases">
        <authorList>
            <person name="Liu Z.-W."/>
            <person name="Du Z.-J."/>
        </authorList>
    </citation>
    <scope>NUCLEOTIDE SEQUENCE [LARGE SCALE GENOMIC DNA]</scope>
    <source>
        <strain evidence="3">H4X</strain>
    </source>
</reference>
<feature type="domain" description="Insertion element IS402-like" evidence="1">
    <location>
        <begin position="11"/>
        <end position="55"/>
    </location>
</feature>
<gene>
    <name evidence="2" type="ORF">DXT99_04380</name>
</gene>
<dbReference type="Pfam" id="PF13340">
    <property type="entry name" value="DUF4096"/>
    <property type="match status" value="1"/>
</dbReference>
<dbReference type="EMBL" id="QRGR01000004">
    <property type="protein sequence ID" value="RDV16444.1"/>
    <property type="molecule type" value="Genomic_DNA"/>
</dbReference>
<dbReference type="InterPro" id="IPR025161">
    <property type="entry name" value="IS402-like_dom"/>
</dbReference>
<organism evidence="2 3">
    <name type="scientific">Pontibacter diazotrophicus</name>
    <dbReference type="NCBI Taxonomy" id="1400979"/>
    <lineage>
        <taxon>Bacteria</taxon>
        <taxon>Pseudomonadati</taxon>
        <taxon>Bacteroidota</taxon>
        <taxon>Cytophagia</taxon>
        <taxon>Cytophagales</taxon>
        <taxon>Hymenobacteraceae</taxon>
        <taxon>Pontibacter</taxon>
    </lineage>
</organism>
<protein>
    <submittedName>
        <fullName evidence="2">Transposase</fullName>
    </submittedName>
</protein>
<evidence type="ECO:0000259" key="1">
    <source>
        <dbReference type="Pfam" id="PF13340"/>
    </source>
</evidence>
<sequence>MAMFRKGIGDEILGRKRLWPLPSILNAIFYVSKGGIQWRILPSKLPPWQTVWNSYVLLDTFSRQPQPGCTTGFPIGKESGTQALSVSFSGCRNSRCSEIQPVGPPAWWQTCGGKSF</sequence>
<comment type="caution">
    <text evidence="2">The sequence shown here is derived from an EMBL/GenBank/DDBJ whole genome shotgun (WGS) entry which is preliminary data.</text>
</comment>
<dbReference type="AlphaFoldDB" id="A0A3D8LGT3"/>
<accession>A0A3D8LGT3</accession>
<dbReference type="Proteomes" id="UP000256708">
    <property type="component" value="Unassembled WGS sequence"/>
</dbReference>
<evidence type="ECO:0000313" key="2">
    <source>
        <dbReference type="EMBL" id="RDV16444.1"/>
    </source>
</evidence>
<proteinExistence type="predicted"/>
<keyword evidence="3" id="KW-1185">Reference proteome</keyword>